<name>A0A7V8NUE9_9BACT</name>
<accession>A0A7V8NUE9</accession>
<evidence type="ECO:0000256" key="1">
    <source>
        <dbReference type="SAM" id="Phobius"/>
    </source>
</evidence>
<dbReference type="AlphaFoldDB" id="A0A7V8NUE9"/>
<dbReference type="EMBL" id="JACDQQ010002143">
    <property type="protein sequence ID" value="MBA0087708.1"/>
    <property type="molecule type" value="Genomic_DNA"/>
</dbReference>
<sequence>MPIFHPILVASLLLYFLPAFLARKRSDFTAIFVLNLVAGWTFIGWIIALVWALSSEQQRQVAVPAQPAAAPPPASGTSFFCSACGKACEAGARFCTSCGAALPATSR</sequence>
<evidence type="ECO:0000313" key="3">
    <source>
        <dbReference type="EMBL" id="MBA0087708.1"/>
    </source>
</evidence>
<evidence type="ECO:0000313" key="4">
    <source>
        <dbReference type="Proteomes" id="UP000567293"/>
    </source>
</evidence>
<keyword evidence="1" id="KW-0812">Transmembrane</keyword>
<reference evidence="3" key="1">
    <citation type="submission" date="2020-06" db="EMBL/GenBank/DDBJ databases">
        <title>Legume-microbial interactions unlock mineral nutrients during tropical forest succession.</title>
        <authorList>
            <person name="Epihov D.Z."/>
        </authorList>
    </citation>
    <scope>NUCLEOTIDE SEQUENCE [LARGE SCALE GENOMIC DNA]</scope>
    <source>
        <strain evidence="3">Pan2503</strain>
    </source>
</reference>
<protein>
    <submittedName>
        <fullName evidence="3">Superinfection immunity protein</fullName>
    </submittedName>
</protein>
<dbReference type="Pfam" id="PF14373">
    <property type="entry name" value="Imm_superinfect"/>
    <property type="match status" value="1"/>
</dbReference>
<proteinExistence type="predicted"/>
<evidence type="ECO:0000259" key="2">
    <source>
        <dbReference type="Pfam" id="PF13240"/>
    </source>
</evidence>
<dbReference type="InterPro" id="IPR016410">
    <property type="entry name" value="Phage_imm"/>
</dbReference>
<gene>
    <name evidence="3" type="ORF">HRJ53_22210</name>
</gene>
<organism evidence="3 4">
    <name type="scientific">Candidatus Acidiferrum panamense</name>
    <dbReference type="NCBI Taxonomy" id="2741543"/>
    <lineage>
        <taxon>Bacteria</taxon>
        <taxon>Pseudomonadati</taxon>
        <taxon>Acidobacteriota</taxon>
        <taxon>Terriglobia</taxon>
        <taxon>Candidatus Acidiferrales</taxon>
        <taxon>Candidatus Acidiferrum</taxon>
    </lineage>
</organism>
<dbReference type="InterPro" id="IPR026870">
    <property type="entry name" value="Zinc_ribbon_dom"/>
</dbReference>
<feature type="domain" description="Zinc-ribbon" evidence="2">
    <location>
        <begin position="80"/>
        <end position="102"/>
    </location>
</feature>
<keyword evidence="1" id="KW-1133">Transmembrane helix</keyword>
<dbReference type="Pfam" id="PF13240">
    <property type="entry name" value="Zn_Ribbon_1"/>
    <property type="match status" value="1"/>
</dbReference>
<keyword evidence="1" id="KW-0472">Membrane</keyword>
<dbReference type="Proteomes" id="UP000567293">
    <property type="component" value="Unassembled WGS sequence"/>
</dbReference>
<keyword evidence="4" id="KW-1185">Reference proteome</keyword>
<comment type="caution">
    <text evidence="3">The sequence shown here is derived from an EMBL/GenBank/DDBJ whole genome shotgun (WGS) entry which is preliminary data.</text>
</comment>
<feature type="transmembrane region" description="Helical" evidence="1">
    <location>
        <begin position="31"/>
        <end position="53"/>
    </location>
</feature>